<gene>
    <name evidence="2" type="ORF">MUK42_34005</name>
</gene>
<evidence type="ECO:0000256" key="1">
    <source>
        <dbReference type="SAM" id="MobiDB-lite"/>
    </source>
</evidence>
<accession>A0A9E7GG79</accession>
<sequence>NISIEGQDSLSASNKDRWMYCTHLTAPDGSGHINTWDNVGRRITSLRFIEAARSRSRSIIDHTVQVSSIQFTNLTVPLFGDLSLSPRTGRLLSSPPSTINTNGPCGCRPSSSGGSERSREIPRSNQLILRKMLGLVVTHEVYPYTSTMT</sequence>
<feature type="compositionally biased region" description="Low complexity" evidence="1">
    <location>
        <begin position="103"/>
        <end position="115"/>
    </location>
</feature>
<proteinExistence type="predicted"/>
<dbReference type="EMBL" id="CP097508">
    <property type="protein sequence ID" value="URE13905.1"/>
    <property type="molecule type" value="Genomic_DNA"/>
</dbReference>
<reference evidence="2" key="1">
    <citation type="submission" date="2022-05" db="EMBL/GenBank/DDBJ databases">
        <title>The Musa troglodytarum L. genome provides insights into the mechanism of non-climacteric behaviour and enrichment of carotenoids.</title>
        <authorList>
            <person name="Wang J."/>
        </authorList>
    </citation>
    <scope>NUCLEOTIDE SEQUENCE</scope>
    <source>
        <tissue evidence="2">Leaf</tissue>
    </source>
</reference>
<protein>
    <submittedName>
        <fullName evidence="2">Uncharacterized protein</fullName>
    </submittedName>
</protein>
<evidence type="ECO:0000313" key="3">
    <source>
        <dbReference type="Proteomes" id="UP001055439"/>
    </source>
</evidence>
<dbReference type="AlphaFoldDB" id="A0A9E7GG79"/>
<name>A0A9E7GG79_9LILI</name>
<evidence type="ECO:0000313" key="2">
    <source>
        <dbReference type="EMBL" id="URE13905.1"/>
    </source>
</evidence>
<dbReference type="Proteomes" id="UP001055439">
    <property type="component" value="Chromosome 6"/>
</dbReference>
<keyword evidence="3" id="KW-1185">Reference proteome</keyword>
<organism evidence="2 3">
    <name type="scientific">Musa troglodytarum</name>
    <name type="common">fe'i banana</name>
    <dbReference type="NCBI Taxonomy" id="320322"/>
    <lineage>
        <taxon>Eukaryota</taxon>
        <taxon>Viridiplantae</taxon>
        <taxon>Streptophyta</taxon>
        <taxon>Embryophyta</taxon>
        <taxon>Tracheophyta</taxon>
        <taxon>Spermatophyta</taxon>
        <taxon>Magnoliopsida</taxon>
        <taxon>Liliopsida</taxon>
        <taxon>Zingiberales</taxon>
        <taxon>Musaceae</taxon>
        <taxon>Musa</taxon>
    </lineage>
</organism>
<feature type="region of interest" description="Disordered" evidence="1">
    <location>
        <begin position="93"/>
        <end position="122"/>
    </location>
</feature>
<feature type="non-terminal residue" evidence="2">
    <location>
        <position position="1"/>
    </location>
</feature>